<dbReference type="Gene3D" id="3.30.420.310">
    <property type="entry name" value="2-keto-3-deoxy-galactonokinase, C-terminal domain"/>
    <property type="match status" value="1"/>
</dbReference>
<dbReference type="InterPro" id="IPR042258">
    <property type="entry name" value="DGOK_N"/>
</dbReference>
<dbReference type="Proteomes" id="UP000291301">
    <property type="component" value="Unassembled WGS sequence"/>
</dbReference>
<keyword evidence="2" id="KW-0808">Transferase</keyword>
<evidence type="ECO:0000256" key="1">
    <source>
        <dbReference type="SAM" id="MobiDB-lite"/>
    </source>
</evidence>
<keyword evidence="2" id="KW-0418">Kinase</keyword>
<dbReference type="InterPro" id="IPR007729">
    <property type="entry name" value="DGOK"/>
</dbReference>
<protein>
    <submittedName>
        <fullName evidence="2">2-dehydro-3-deoxygalactonokinase</fullName>
    </submittedName>
</protein>
<dbReference type="InterPro" id="IPR042257">
    <property type="entry name" value="DGOK_C"/>
</dbReference>
<dbReference type="GO" id="GO:0034194">
    <property type="term" value="P:D-galactonate catabolic process"/>
    <property type="evidence" value="ECO:0007669"/>
    <property type="project" value="InterPro"/>
</dbReference>
<evidence type="ECO:0000313" key="2">
    <source>
        <dbReference type="EMBL" id="TCD16325.1"/>
    </source>
</evidence>
<dbReference type="AlphaFoldDB" id="A0A4R0PET9"/>
<feature type="compositionally biased region" description="Basic and acidic residues" evidence="1">
    <location>
        <begin position="22"/>
        <end position="38"/>
    </location>
</feature>
<comment type="caution">
    <text evidence="2">The sequence shown here is derived from an EMBL/GenBank/DDBJ whole genome shotgun (WGS) entry which is preliminary data.</text>
</comment>
<dbReference type="EMBL" id="SJST01000001">
    <property type="protein sequence ID" value="TCD16325.1"/>
    <property type="molecule type" value="Genomic_DNA"/>
</dbReference>
<feature type="region of interest" description="Disordered" evidence="1">
    <location>
        <begin position="1"/>
        <end position="39"/>
    </location>
</feature>
<sequence>MHQGADPARTHGRPVPVPGVRRLGDDHRPDPDCRRGDALTESGKPAFVAVDWGTSHLRVWALSSSGDVQGERKSGEGMASTPRDRFADILERHLEALSVPAAVPVVMCGMVGSRQGWAEAGYIPVPAPLQAIAENAVRIPGIRRDVRILPGFSKTDTRSPDVMRGEETQLLGLSRLSTLDNGVSRVICMPGTHSKWVQMNGDKVATFVTFMTGDLFSVAAQHSVLRHMTGSEPIDPASPVFRDAVAASLRSPTDISARLFSIRSAGLLLDLSPAEARARLSGYLIGQEIAGALTRFSLSGEIDLVGGGVLGGLYREALAVAGVGCRIHDGDALAIAGLREAASVLWKQEPV</sequence>
<dbReference type="Gene3D" id="3.30.420.300">
    <property type="entry name" value="2-keto-3-deoxy-galactonokinase, substrate binding domain"/>
    <property type="match status" value="1"/>
</dbReference>
<name>A0A4R0PET9_9HYPH</name>
<keyword evidence="3" id="KW-1185">Reference proteome</keyword>
<dbReference type="GO" id="GO:0008671">
    <property type="term" value="F:2-dehydro-3-deoxygalactonokinase activity"/>
    <property type="evidence" value="ECO:0007669"/>
    <property type="project" value="InterPro"/>
</dbReference>
<reference evidence="2 3" key="1">
    <citation type="journal article" date="2015" name="Antonie Van Leeuwenhoek">
        <title>Oricola cellulosilytica gen. nov., sp. nov., a cellulose-degrading bacterium of the family Phyllobacteriaceae isolated from surface seashore water, and emended descriptions of Mesorhizobium loti and Phyllobacterium myrsinacearum.</title>
        <authorList>
            <person name="Hameed A."/>
            <person name="Shahina M."/>
            <person name="Lai W.A."/>
            <person name="Lin S.Y."/>
            <person name="Young L.S."/>
            <person name="Liu Y.C."/>
            <person name="Hsu Y.H."/>
            <person name="Young C.C."/>
        </authorList>
    </citation>
    <scope>NUCLEOTIDE SEQUENCE [LARGE SCALE GENOMIC DNA]</scope>
    <source>
        <strain evidence="2 3">KCTC 52183</strain>
    </source>
</reference>
<organism evidence="2 3">
    <name type="scientific">Oricola cellulosilytica</name>
    <dbReference type="NCBI Taxonomy" id="1429082"/>
    <lineage>
        <taxon>Bacteria</taxon>
        <taxon>Pseudomonadati</taxon>
        <taxon>Pseudomonadota</taxon>
        <taxon>Alphaproteobacteria</taxon>
        <taxon>Hyphomicrobiales</taxon>
        <taxon>Ahrensiaceae</taxon>
        <taxon>Oricola</taxon>
    </lineage>
</organism>
<dbReference type="Pfam" id="PF05035">
    <property type="entry name" value="DGOK"/>
    <property type="match status" value="1"/>
</dbReference>
<accession>A0A4R0PET9</accession>
<evidence type="ECO:0000313" key="3">
    <source>
        <dbReference type="Proteomes" id="UP000291301"/>
    </source>
</evidence>
<proteinExistence type="predicted"/>
<gene>
    <name evidence="2" type="ORF">E0D97_02530</name>
</gene>